<evidence type="ECO:0000313" key="3">
    <source>
        <dbReference type="Proteomes" id="UP001195914"/>
    </source>
</evidence>
<protein>
    <submittedName>
        <fullName evidence="2">Uncharacterized protein</fullName>
    </submittedName>
</protein>
<feature type="transmembrane region" description="Helical" evidence="1">
    <location>
        <begin position="314"/>
        <end position="335"/>
    </location>
</feature>
<evidence type="ECO:0000313" key="2">
    <source>
        <dbReference type="EMBL" id="KAK1933187.1"/>
    </source>
</evidence>
<feature type="transmembrane region" description="Helical" evidence="1">
    <location>
        <begin position="283"/>
        <end position="302"/>
    </location>
</feature>
<accession>A0AAD9LF14</accession>
<organism evidence="2 3">
    <name type="scientific">Babesia divergens</name>
    <dbReference type="NCBI Taxonomy" id="32595"/>
    <lineage>
        <taxon>Eukaryota</taxon>
        <taxon>Sar</taxon>
        <taxon>Alveolata</taxon>
        <taxon>Apicomplexa</taxon>
        <taxon>Aconoidasida</taxon>
        <taxon>Piroplasmida</taxon>
        <taxon>Babesiidae</taxon>
        <taxon>Babesia</taxon>
    </lineage>
</organism>
<feature type="transmembrane region" description="Helical" evidence="1">
    <location>
        <begin position="233"/>
        <end position="253"/>
    </location>
</feature>
<keyword evidence="1" id="KW-0472">Membrane</keyword>
<name>A0AAD9LF14_BABDI</name>
<reference evidence="2" key="2">
    <citation type="submission" date="2021-05" db="EMBL/GenBank/DDBJ databases">
        <authorList>
            <person name="Pain A."/>
        </authorList>
    </citation>
    <scope>NUCLEOTIDE SEQUENCE</scope>
    <source>
        <strain evidence="2">1802A</strain>
    </source>
</reference>
<evidence type="ECO:0000256" key="1">
    <source>
        <dbReference type="SAM" id="Phobius"/>
    </source>
</evidence>
<keyword evidence="1" id="KW-1133">Transmembrane helix</keyword>
<dbReference type="AlphaFoldDB" id="A0AAD9LF14"/>
<feature type="transmembrane region" description="Helical" evidence="1">
    <location>
        <begin position="199"/>
        <end position="221"/>
    </location>
</feature>
<comment type="caution">
    <text evidence="2">The sequence shown here is derived from an EMBL/GenBank/DDBJ whole genome shotgun (WGS) entry which is preliminary data.</text>
</comment>
<dbReference type="EMBL" id="JAHBMH010000073">
    <property type="protein sequence ID" value="KAK1933187.1"/>
    <property type="molecule type" value="Genomic_DNA"/>
</dbReference>
<keyword evidence="1" id="KW-0812">Transmembrane</keyword>
<keyword evidence="3" id="KW-1185">Reference proteome</keyword>
<reference evidence="2" key="1">
    <citation type="journal article" date="2014" name="Nucleic Acids Res.">
        <title>The evolutionary dynamics of variant antigen genes in Babesia reveal a history of genomic innovation underlying host-parasite interaction.</title>
        <authorList>
            <person name="Jackson A.P."/>
            <person name="Otto T.D."/>
            <person name="Darby A."/>
            <person name="Ramaprasad A."/>
            <person name="Xia D."/>
            <person name="Echaide I.E."/>
            <person name="Farber M."/>
            <person name="Gahlot S."/>
            <person name="Gamble J."/>
            <person name="Gupta D."/>
            <person name="Gupta Y."/>
            <person name="Jackson L."/>
            <person name="Malandrin L."/>
            <person name="Malas T.B."/>
            <person name="Moussa E."/>
            <person name="Nair M."/>
            <person name="Reid A.J."/>
            <person name="Sanders M."/>
            <person name="Sharma J."/>
            <person name="Tracey A."/>
            <person name="Quail M.A."/>
            <person name="Weir W."/>
            <person name="Wastling J.M."/>
            <person name="Hall N."/>
            <person name="Willadsen P."/>
            <person name="Lingelbach K."/>
            <person name="Shiels B."/>
            <person name="Tait A."/>
            <person name="Berriman M."/>
            <person name="Allred D.R."/>
            <person name="Pain A."/>
        </authorList>
    </citation>
    <scope>NUCLEOTIDE SEQUENCE</scope>
    <source>
        <strain evidence="2">1802A</strain>
    </source>
</reference>
<gene>
    <name evidence="2" type="ORF">X943_002580</name>
</gene>
<sequence length="345" mass="38797">MTRIPPGISRRKVYSETLENTGSLIEERYKEHQLEDLPQLRQQANQYITRSMTNKIVKTYQMQSAKGEEIPFSNSIDTLSDAIDHPADCALDSVGNSPRNSETVDTLEREDKTPLGFQRLQTKVVLDISGAGTNHENTGEHTLQSTSNECEAVVRSRLTDFSIDANSDGNVCLTMHAMHAKEDPALPDKRKTIGSIGRWCLAVEAIISVALIAILLVLVIWDWGHHLRTFTILYPFVVYFTLRIVVVFFDCLLSRYIRAHNLSTPARSHSATGCSRTHTIKELFNNICIILAVAAAVLPYGSEFGTMTVQQVNGIYFALIVLIYTIRIVATYLHLRKIYSYIKPH</sequence>
<proteinExistence type="predicted"/>
<dbReference type="Proteomes" id="UP001195914">
    <property type="component" value="Unassembled WGS sequence"/>
</dbReference>